<evidence type="ECO:0000313" key="5">
    <source>
        <dbReference type="Proteomes" id="UP000256542"/>
    </source>
</evidence>
<keyword evidence="1 4" id="KW-0413">Isomerase</keyword>
<dbReference type="OrthoDB" id="3185623at2"/>
<dbReference type="GO" id="GO:0016861">
    <property type="term" value="F:intramolecular oxidoreductase activity, interconverting aldoses and ketoses"/>
    <property type="evidence" value="ECO:0007669"/>
    <property type="project" value="InterPro"/>
</dbReference>
<dbReference type="Pfam" id="PF01261">
    <property type="entry name" value="AP_endonuc_2"/>
    <property type="match status" value="1"/>
</dbReference>
<dbReference type="PANTHER" id="PTHR43489">
    <property type="entry name" value="ISOMERASE"/>
    <property type="match status" value="1"/>
</dbReference>
<organism evidence="4 5">
    <name type="scientific">Marinomonas pollencensis</name>
    <dbReference type="NCBI Taxonomy" id="491954"/>
    <lineage>
        <taxon>Bacteria</taxon>
        <taxon>Pseudomonadati</taxon>
        <taxon>Pseudomonadota</taxon>
        <taxon>Gammaproteobacteria</taxon>
        <taxon>Oceanospirillales</taxon>
        <taxon>Oceanospirillaceae</taxon>
        <taxon>Marinomonas</taxon>
    </lineage>
</organism>
<dbReference type="NCBIfam" id="NF009688">
    <property type="entry name" value="PRK13209.1"/>
    <property type="match status" value="1"/>
</dbReference>
<dbReference type="GO" id="GO:0019852">
    <property type="term" value="P:L-ascorbic acid metabolic process"/>
    <property type="evidence" value="ECO:0007669"/>
    <property type="project" value="TreeGrafter"/>
</dbReference>
<dbReference type="EMBL" id="QUNG01000004">
    <property type="protein sequence ID" value="REG84420.1"/>
    <property type="molecule type" value="Genomic_DNA"/>
</dbReference>
<proteinExistence type="predicted"/>
<dbReference type="NCBIfam" id="TIGR00542">
    <property type="entry name" value="hxl6Piso_put"/>
    <property type="match status" value="1"/>
</dbReference>
<sequence length="290" mass="33487">MINFDKKFRMGIYEKALPIELSWRERLTKAKQLGFDFVEISVDETDDRQARLDWSDEEIYGLRDLCIELDMPLQSMCLSAHRKYPFGSMDDAVRERAFEIMEKAIAFAYKMGIRCIQMAGYDVYYEPQSEATHERFIEGMQKATKMAERAGVLLGVEIMDTPYLNSLSKFEVLKQKIPSPYFMAYPDVGNISGWNHHVPTELKLSHQHIVQVHLKDTLRVSPDCKGQFRDLVIGEGQVDFHGIFKTLAEIDYAGPLVIEMWAQNENWFDDIAKAKARLETIARESGLELN</sequence>
<dbReference type="NCBIfam" id="NF009689">
    <property type="entry name" value="PRK13210.1"/>
    <property type="match status" value="1"/>
</dbReference>
<dbReference type="AlphaFoldDB" id="A0A3E0DNL1"/>
<name>A0A3E0DNL1_9GAMM</name>
<accession>A0A3E0DNL1</accession>
<dbReference type="InterPro" id="IPR050417">
    <property type="entry name" value="Sugar_Epim/Isomerase"/>
</dbReference>
<dbReference type="RefSeq" id="WP_115897312.1">
    <property type="nucleotide sequence ID" value="NZ_QUNG01000004.1"/>
</dbReference>
<evidence type="ECO:0000313" key="4">
    <source>
        <dbReference type="EMBL" id="REG84420.1"/>
    </source>
</evidence>
<dbReference type="GO" id="GO:0034015">
    <property type="term" value="F:L-ribulose-5-phosphate 3-epimerase activity"/>
    <property type="evidence" value="ECO:0007669"/>
    <property type="project" value="TreeGrafter"/>
</dbReference>
<comment type="caution">
    <text evidence="4">The sequence shown here is derived from an EMBL/GenBank/DDBJ whole genome shotgun (WGS) entry which is preliminary data.</text>
</comment>
<dbReference type="SUPFAM" id="SSF51658">
    <property type="entry name" value="Xylose isomerase-like"/>
    <property type="match status" value="1"/>
</dbReference>
<dbReference type="Proteomes" id="UP000256542">
    <property type="component" value="Unassembled WGS sequence"/>
</dbReference>
<evidence type="ECO:0000256" key="1">
    <source>
        <dbReference type="ARBA" id="ARBA00023235"/>
    </source>
</evidence>
<evidence type="ECO:0000256" key="2">
    <source>
        <dbReference type="NCBIfam" id="TIGR00542"/>
    </source>
</evidence>
<evidence type="ECO:0000259" key="3">
    <source>
        <dbReference type="Pfam" id="PF01261"/>
    </source>
</evidence>
<feature type="domain" description="Xylose isomerase-like TIM barrel" evidence="3">
    <location>
        <begin position="28"/>
        <end position="272"/>
    </location>
</feature>
<dbReference type="Gene3D" id="3.20.20.150">
    <property type="entry name" value="Divalent-metal-dependent TIM barrel enzymes"/>
    <property type="match status" value="1"/>
</dbReference>
<protein>
    <recommendedName>
        <fullName evidence="2">L-ribulose-5-phosphate 3-epimerase</fullName>
    </recommendedName>
</protein>
<gene>
    <name evidence="4" type="ORF">DFP81_104304</name>
</gene>
<dbReference type="InterPro" id="IPR013022">
    <property type="entry name" value="Xyl_isomerase-like_TIM-brl"/>
</dbReference>
<dbReference type="InterPro" id="IPR036237">
    <property type="entry name" value="Xyl_isomerase-like_sf"/>
</dbReference>
<keyword evidence="5" id="KW-1185">Reference proteome</keyword>
<reference evidence="4 5" key="1">
    <citation type="submission" date="2018-08" db="EMBL/GenBank/DDBJ databases">
        <title>Genomic Encyclopedia of Type Strains, Phase III (KMG-III): the genomes of soil and plant-associated and newly described type strains.</title>
        <authorList>
            <person name="Whitman W."/>
        </authorList>
    </citation>
    <scope>NUCLEOTIDE SEQUENCE [LARGE SCALE GENOMIC DNA]</scope>
    <source>
        <strain evidence="4 5">CECT 7375</strain>
    </source>
</reference>
<dbReference type="PANTHER" id="PTHR43489:SF1">
    <property type="entry name" value="L-RIBULOSE-5-PHOSPHATE 3-EPIMERASE SGBU-RELATED"/>
    <property type="match status" value="1"/>
</dbReference>
<dbReference type="InterPro" id="IPR004560">
    <property type="entry name" value="L-Ru-5P_3-Epase"/>
</dbReference>